<dbReference type="GO" id="GO:0007165">
    <property type="term" value="P:signal transduction"/>
    <property type="evidence" value="ECO:0007669"/>
    <property type="project" value="TreeGrafter"/>
</dbReference>
<proteinExistence type="predicted"/>
<dbReference type="SMART" id="SM00245">
    <property type="entry name" value="TSPc"/>
    <property type="match status" value="1"/>
</dbReference>
<dbReference type="GO" id="GO:0006508">
    <property type="term" value="P:proteolysis"/>
    <property type="evidence" value="ECO:0007669"/>
    <property type="project" value="InterPro"/>
</dbReference>
<dbReference type="InterPro" id="IPR029045">
    <property type="entry name" value="ClpP/crotonase-like_dom_sf"/>
</dbReference>
<dbReference type="InterPro" id="IPR036034">
    <property type="entry name" value="PDZ_sf"/>
</dbReference>
<dbReference type="Pfam" id="PF17820">
    <property type="entry name" value="PDZ_6"/>
    <property type="match status" value="1"/>
</dbReference>
<organism evidence="3 4">
    <name type="scientific">Teichococcus aestuarii</name>
    <dbReference type="NCBI Taxonomy" id="568898"/>
    <lineage>
        <taxon>Bacteria</taxon>
        <taxon>Pseudomonadati</taxon>
        <taxon>Pseudomonadota</taxon>
        <taxon>Alphaproteobacteria</taxon>
        <taxon>Acetobacterales</taxon>
        <taxon>Roseomonadaceae</taxon>
        <taxon>Roseomonas</taxon>
    </lineage>
</organism>
<dbReference type="Pfam" id="PF03572">
    <property type="entry name" value="Peptidase_S41"/>
    <property type="match status" value="1"/>
</dbReference>
<gene>
    <name evidence="3" type="ORF">CR165_02885</name>
</gene>
<evidence type="ECO:0000259" key="2">
    <source>
        <dbReference type="PROSITE" id="PS50106"/>
    </source>
</evidence>
<dbReference type="PANTHER" id="PTHR32060:SF30">
    <property type="entry name" value="CARBOXY-TERMINAL PROCESSING PROTEASE CTPA"/>
    <property type="match status" value="1"/>
</dbReference>
<dbReference type="AlphaFoldDB" id="A0A2U1VAB3"/>
<dbReference type="RefSeq" id="WP_109515429.1">
    <property type="nucleotide sequence ID" value="NZ_PDOA01000001.1"/>
</dbReference>
<dbReference type="Gene3D" id="3.30.750.44">
    <property type="match status" value="1"/>
</dbReference>
<dbReference type="InterPro" id="IPR041489">
    <property type="entry name" value="PDZ_6"/>
</dbReference>
<dbReference type="SUPFAM" id="SSF52096">
    <property type="entry name" value="ClpP/crotonase"/>
    <property type="match status" value="1"/>
</dbReference>
<dbReference type="GO" id="GO:0004175">
    <property type="term" value="F:endopeptidase activity"/>
    <property type="evidence" value="ECO:0007669"/>
    <property type="project" value="TreeGrafter"/>
</dbReference>
<evidence type="ECO:0000313" key="3">
    <source>
        <dbReference type="EMBL" id="PWC30860.1"/>
    </source>
</evidence>
<reference evidence="4" key="1">
    <citation type="submission" date="2017-10" db="EMBL/GenBank/DDBJ databases">
        <authorList>
            <person name="Toshchakov S.V."/>
            <person name="Goeva M.A."/>
        </authorList>
    </citation>
    <scope>NUCLEOTIDE SEQUENCE [LARGE SCALE GENOMIC DNA]</scope>
    <source>
        <strain evidence="4">JR1/69-1-13</strain>
    </source>
</reference>
<comment type="caution">
    <text evidence="3">The sequence shown here is derived from an EMBL/GenBank/DDBJ whole genome shotgun (WGS) entry which is preliminary data.</text>
</comment>
<name>A0A2U1VAB3_9PROT</name>
<dbReference type="PROSITE" id="PS50106">
    <property type="entry name" value="PDZ"/>
    <property type="match status" value="1"/>
</dbReference>
<dbReference type="GO" id="GO:0008236">
    <property type="term" value="F:serine-type peptidase activity"/>
    <property type="evidence" value="ECO:0007669"/>
    <property type="project" value="InterPro"/>
</dbReference>
<keyword evidence="4" id="KW-1185">Reference proteome</keyword>
<accession>A0A2U1VAB3</accession>
<keyword evidence="1" id="KW-0732">Signal</keyword>
<evidence type="ECO:0000256" key="1">
    <source>
        <dbReference type="SAM" id="SignalP"/>
    </source>
</evidence>
<feature type="chain" id="PRO_5015470603" evidence="1">
    <location>
        <begin position="24"/>
        <end position="516"/>
    </location>
</feature>
<dbReference type="OrthoDB" id="9812068at2"/>
<dbReference type="SMART" id="SM00228">
    <property type="entry name" value="PDZ"/>
    <property type="match status" value="1"/>
</dbReference>
<feature type="domain" description="PDZ" evidence="2">
    <location>
        <begin position="170"/>
        <end position="262"/>
    </location>
</feature>
<dbReference type="Gene3D" id="2.30.42.10">
    <property type="match status" value="1"/>
</dbReference>
<dbReference type="PANTHER" id="PTHR32060">
    <property type="entry name" value="TAIL-SPECIFIC PROTEASE"/>
    <property type="match status" value="1"/>
</dbReference>
<sequence length="516" mass="54454">MLARLLALALLLAGPLAPGLALAQAETGFSRSLTRVVLREAFEAIIERHLEVAAPEEMALWSLRGLGAVDTGLTAEVQGGLLRLYLGGALLAEAPLPSSALAPQGRPDLAAREPAEQLGETLSRLYAQAWAHSPQLRRTGMERLIQAGFDEVFNHLDPYSRYITAEEAWEARQRRVGQSGLGLRVASGPRGSVVVAALEAEGEARRAGLREGDTLLAIDGIPVSARRITQAAELLEGPPDTQVRLSLRRGNQRLTLVLRRPSEVLRSLRTDVLDGILWARISVFSAVTTEQLAEALNNAFAAPGPPRGVVLDLRGNRGGILTQAMGVADAFLNSGVVAQSAGRHPDARRVWQAGGSDLAQSRPVVVLVDGRTASAAEIVAAALGDRGRAVVVGSATLGKGLIQIVVPLPNGAEVLISWSRVLAPLGWPVQGLGVIPALCTSLGLEATQQALQQLGQGASPMQPVLDRARRARAPVPASEVVALRAACPPAEERDLDQQAARALIDNPAAYRTALNP</sequence>
<evidence type="ECO:0000313" key="4">
    <source>
        <dbReference type="Proteomes" id="UP000245048"/>
    </source>
</evidence>
<dbReference type="Gene3D" id="3.90.226.10">
    <property type="entry name" value="2-enoyl-CoA Hydratase, Chain A, domain 1"/>
    <property type="match status" value="1"/>
</dbReference>
<dbReference type="InterPro" id="IPR005151">
    <property type="entry name" value="Tail-specific_protease"/>
</dbReference>
<dbReference type="EMBL" id="PDOA01000001">
    <property type="protein sequence ID" value="PWC30860.1"/>
    <property type="molecule type" value="Genomic_DNA"/>
</dbReference>
<dbReference type="InterPro" id="IPR001478">
    <property type="entry name" value="PDZ"/>
</dbReference>
<dbReference type="SUPFAM" id="SSF50156">
    <property type="entry name" value="PDZ domain-like"/>
    <property type="match status" value="1"/>
</dbReference>
<feature type="signal peptide" evidence="1">
    <location>
        <begin position="1"/>
        <end position="23"/>
    </location>
</feature>
<dbReference type="GO" id="GO:0030288">
    <property type="term" value="C:outer membrane-bounded periplasmic space"/>
    <property type="evidence" value="ECO:0007669"/>
    <property type="project" value="TreeGrafter"/>
</dbReference>
<protein>
    <submittedName>
        <fullName evidence="3">Peptidase S41</fullName>
    </submittedName>
</protein>
<dbReference type="Proteomes" id="UP000245048">
    <property type="component" value="Unassembled WGS sequence"/>
</dbReference>